<feature type="region of interest" description="Disordered" evidence="5">
    <location>
        <begin position="413"/>
        <end position="441"/>
    </location>
</feature>
<dbReference type="AlphaFoldDB" id="A0A150GV05"/>
<comment type="subcellular location">
    <subcellularLocation>
        <location evidence="1">Membrane</location>
        <topology evidence="1">Multi-pass membrane protein</topology>
    </subcellularLocation>
</comment>
<dbReference type="PANTHER" id="PTHR23051:SF0">
    <property type="entry name" value="SOLUTE CARRIER FAMILY 35 MEMBER F5"/>
    <property type="match status" value="1"/>
</dbReference>
<dbReference type="GO" id="GO:0016020">
    <property type="term" value="C:membrane"/>
    <property type="evidence" value="ECO:0007669"/>
    <property type="project" value="UniProtKB-SubCell"/>
</dbReference>
<proteinExistence type="predicted"/>
<evidence type="ECO:0000256" key="1">
    <source>
        <dbReference type="ARBA" id="ARBA00004141"/>
    </source>
</evidence>
<accession>A0A150GV05</accession>
<evidence type="ECO:0008006" key="9">
    <source>
        <dbReference type="Google" id="ProtNLM"/>
    </source>
</evidence>
<feature type="region of interest" description="Disordered" evidence="5">
    <location>
        <begin position="482"/>
        <end position="515"/>
    </location>
</feature>
<keyword evidence="2 6" id="KW-0812">Transmembrane</keyword>
<protein>
    <recommendedName>
        <fullName evidence="9">EamA domain-containing protein</fullName>
    </recommendedName>
</protein>
<feature type="region of interest" description="Disordered" evidence="5">
    <location>
        <begin position="22"/>
        <end position="122"/>
    </location>
</feature>
<organism evidence="7 8">
    <name type="scientific">Gonium pectorale</name>
    <name type="common">Green alga</name>
    <dbReference type="NCBI Taxonomy" id="33097"/>
    <lineage>
        <taxon>Eukaryota</taxon>
        <taxon>Viridiplantae</taxon>
        <taxon>Chlorophyta</taxon>
        <taxon>core chlorophytes</taxon>
        <taxon>Chlorophyceae</taxon>
        <taxon>CS clade</taxon>
        <taxon>Chlamydomonadales</taxon>
        <taxon>Volvocaceae</taxon>
        <taxon>Gonium</taxon>
    </lineage>
</organism>
<feature type="transmembrane region" description="Helical" evidence="6">
    <location>
        <begin position="275"/>
        <end position="299"/>
    </location>
</feature>
<dbReference type="SUPFAM" id="SSF103481">
    <property type="entry name" value="Multidrug resistance efflux transporter EmrE"/>
    <property type="match status" value="1"/>
</dbReference>
<dbReference type="InterPro" id="IPR037185">
    <property type="entry name" value="EmrE-like"/>
</dbReference>
<feature type="transmembrane region" description="Helical" evidence="6">
    <location>
        <begin position="335"/>
        <end position="356"/>
    </location>
</feature>
<feature type="transmembrane region" description="Helical" evidence="6">
    <location>
        <begin position="170"/>
        <end position="190"/>
    </location>
</feature>
<name>A0A150GV05_GONPE</name>
<dbReference type="EMBL" id="LSYV01000007">
    <property type="protein sequence ID" value="KXZ53695.1"/>
    <property type="molecule type" value="Genomic_DNA"/>
</dbReference>
<evidence type="ECO:0000256" key="3">
    <source>
        <dbReference type="ARBA" id="ARBA00022989"/>
    </source>
</evidence>
<feature type="compositionally biased region" description="Low complexity" evidence="5">
    <location>
        <begin position="22"/>
        <end position="35"/>
    </location>
</feature>
<feature type="transmembrane region" description="Helical" evidence="6">
    <location>
        <begin position="145"/>
        <end position="164"/>
    </location>
</feature>
<dbReference type="OrthoDB" id="1436450at2759"/>
<keyword evidence="4 6" id="KW-0472">Membrane</keyword>
<evidence type="ECO:0000256" key="2">
    <source>
        <dbReference type="ARBA" id="ARBA00022692"/>
    </source>
</evidence>
<feature type="transmembrane region" description="Helical" evidence="6">
    <location>
        <begin position="305"/>
        <end position="323"/>
    </location>
</feature>
<sequence>MIYIPIGAYARKRARVSAAARAAKAAVDGSDAASGPDCDGEADAEASDPMLPGGSKAAGRKGCRAGPLGGAGRNKAATKAGAGDVERQPLLVQAGTQQSADDAEGRGRGVQAEGPEDGGAVEAAVTAEEEQEDEQEVGMRQIARAAVLVAPVWFAAQLTFTASLEFTSVTSNTVLSSCSSLFVYLGSLALGQEAGSALRLASVLAAMAGTALVALGDSRAKGGDAGGEGEGGGGNGGGGGSAPLLGDCLTLLAAALYAAYTLIMKRMLVKDDGAVTALFFGVIGALCFAVLVPLAGGLALAGSDVVLRVTGGALGLALVQGLVDYVAADYAWARAVMLLGPTATSCGLAIQIPAAAIVDSLVNGKRLAWSDTPASLAQFAVGSVLIVGGFIGVSLDPRVGEATWQWWTARRGRGAGSGGESDAAQGGWQLGKAGAGNGPGAEAEVMEAAGRAGALDGGTVARGQGPGMSGGVGAGVEPARRQPAWAFGGGTGRLGSEDVSYIPLSDTTPPAGARS</sequence>
<dbReference type="Proteomes" id="UP000075714">
    <property type="component" value="Unassembled WGS sequence"/>
</dbReference>
<gene>
    <name evidence="7" type="ORF">GPECTOR_6g612</name>
</gene>
<feature type="transmembrane region" description="Helical" evidence="6">
    <location>
        <begin position="376"/>
        <end position="395"/>
    </location>
</feature>
<comment type="caution">
    <text evidence="7">The sequence shown here is derived from an EMBL/GenBank/DDBJ whole genome shotgun (WGS) entry which is preliminary data.</text>
</comment>
<evidence type="ECO:0000256" key="5">
    <source>
        <dbReference type="SAM" id="MobiDB-lite"/>
    </source>
</evidence>
<keyword evidence="8" id="KW-1185">Reference proteome</keyword>
<evidence type="ECO:0000313" key="8">
    <source>
        <dbReference type="Proteomes" id="UP000075714"/>
    </source>
</evidence>
<evidence type="ECO:0000256" key="6">
    <source>
        <dbReference type="SAM" id="Phobius"/>
    </source>
</evidence>
<dbReference type="PANTHER" id="PTHR23051">
    <property type="entry name" value="SOLUTE CARRIER FAMILY 35, MEMBER F5"/>
    <property type="match status" value="1"/>
</dbReference>
<feature type="transmembrane region" description="Helical" evidence="6">
    <location>
        <begin position="197"/>
        <end position="215"/>
    </location>
</feature>
<reference evidence="8" key="1">
    <citation type="journal article" date="2016" name="Nat. Commun.">
        <title>The Gonium pectorale genome demonstrates co-option of cell cycle regulation during the evolution of multicellularity.</title>
        <authorList>
            <person name="Hanschen E.R."/>
            <person name="Marriage T.N."/>
            <person name="Ferris P.J."/>
            <person name="Hamaji T."/>
            <person name="Toyoda A."/>
            <person name="Fujiyama A."/>
            <person name="Neme R."/>
            <person name="Noguchi H."/>
            <person name="Minakuchi Y."/>
            <person name="Suzuki M."/>
            <person name="Kawai-Toyooka H."/>
            <person name="Smith D.R."/>
            <person name="Sparks H."/>
            <person name="Anderson J."/>
            <person name="Bakaric R."/>
            <person name="Luria V."/>
            <person name="Karger A."/>
            <person name="Kirschner M.W."/>
            <person name="Durand P.M."/>
            <person name="Michod R.E."/>
            <person name="Nozaki H."/>
            <person name="Olson B.J."/>
        </authorList>
    </citation>
    <scope>NUCLEOTIDE SEQUENCE [LARGE SCALE GENOMIC DNA]</scope>
    <source>
        <strain evidence="8">NIES-2863</strain>
    </source>
</reference>
<keyword evidence="3 6" id="KW-1133">Transmembrane helix</keyword>
<evidence type="ECO:0000256" key="4">
    <source>
        <dbReference type="ARBA" id="ARBA00023136"/>
    </source>
</evidence>
<evidence type="ECO:0000313" key="7">
    <source>
        <dbReference type="EMBL" id="KXZ53695.1"/>
    </source>
</evidence>
<feature type="transmembrane region" description="Helical" evidence="6">
    <location>
        <begin position="244"/>
        <end position="263"/>
    </location>
</feature>